<dbReference type="Proteomes" id="UP000294927">
    <property type="component" value="Unassembled WGS sequence"/>
</dbReference>
<dbReference type="Gene3D" id="1.10.3300.10">
    <property type="entry name" value="Jann2411-like domain"/>
    <property type="match status" value="1"/>
</dbReference>
<gene>
    <name evidence="2" type="ORF">CLV71_125130</name>
</gene>
<dbReference type="RefSeq" id="WP_133908711.1">
    <property type="nucleotide sequence ID" value="NZ_SOCP01000025.1"/>
</dbReference>
<dbReference type="PANTHER" id="PTHR35525:SF3">
    <property type="entry name" value="BLL6575 PROTEIN"/>
    <property type="match status" value="1"/>
</dbReference>
<dbReference type="InterPro" id="IPR023286">
    <property type="entry name" value="ABATE_dom_sf"/>
</dbReference>
<keyword evidence="3" id="KW-1185">Reference proteome</keyword>
<evidence type="ECO:0000259" key="1">
    <source>
        <dbReference type="Pfam" id="PF11706"/>
    </source>
</evidence>
<accession>A0A4R7UT53</accession>
<feature type="domain" description="Zinc finger CGNR" evidence="1">
    <location>
        <begin position="149"/>
        <end position="189"/>
    </location>
</feature>
<sequence length="195" mass="21532">MVSEKVPPFAVSVGGTLLPKPISGHPALELCNTLAGWNEPPEHRREWLTTPEVLATWVELTGLGPCPPVGHAVLDELRELRELAYRVLQYRDHTAFPRLAELAEEANAQTRLTPTSGFRLPPGDDPRRPVLAAALTVADLLARPERDAVRACPGEGCGWLFVDVRGRRTWCSMAACGNRVKVRAHAARRRADRRP</sequence>
<dbReference type="OrthoDB" id="3211108at2"/>
<dbReference type="SUPFAM" id="SSF160904">
    <property type="entry name" value="Jann2411-like"/>
    <property type="match status" value="1"/>
</dbReference>
<reference evidence="2 3" key="1">
    <citation type="submission" date="2019-03" db="EMBL/GenBank/DDBJ databases">
        <title>Genomic Encyclopedia of Archaeal and Bacterial Type Strains, Phase II (KMG-II): from individual species to whole genera.</title>
        <authorList>
            <person name="Goeker M."/>
        </authorList>
    </citation>
    <scope>NUCLEOTIDE SEQUENCE [LARGE SCALE GENOMIC DNA]</scope>
    <source>
        <strain evidence="2 3">DSM 45499</strain>
    </source>
</reference>
<dbReference type="EMBL" id="SOCP01000025">
    <property type="protein sequence ID" value="TDV39818.1"/>
    <property type="molecule type" value="Genomic_DNA"/>
</dbReference>
<evidence type="ECO:0000313" key="3">
    <source>
        <dbReference type="Proteomes" id="UP000294927"/>
    </source>
</evidence>
<proteinExistence type="predicted"/>
<dbReference type="InterPro" id="IPR010852">
    <property type="entry name" value="ABATE"/>
</dbReference>
<evidence type="ECO:0000313" key="2">
    <source>
        <dbReference type="EMBL" id="TDV39818.1"/>
    </source>
</evidence>
<dbReference type="Pfam" id="PF07336">
    <property type="entry name" value="ABATE"/>
    <property type="match status" value="1"/>
</dbReference>
<dbReference type="AlphaFoldDB" id="A0A4R7UT53"/>
<dbReference type="Pfam" id="PF11706">
    <property type="entry name" value="zf-CGNR"/>
    <property type="match status" value="1"/>
</dbReference>
<protein>
    <submittedName>
        <fullName evidence="2">Putative RNA-binding Zn ribbon-like protein</fullName>
    </submittedName>
</protein>
<dbReference type="InterPro" id="IPR021005">
    <property type="entry name" value="Znf_CGNR"/>
</dbReference>
<dbReference type="PANTHER" id="PTHR35525">
    <property type="entry name" value="BLL6575 PROTEIN"/>
    <property type="match status" value="1"/>
</dbReference>
<comment type="caution">
    <text evidence="2">The sequence shown here is derived from an EMBL/GenBank/DDBJ whole genome shotgun (WGS) entry which is preliminary data.</text>
</comment>
<name>A0A4R7UT53_9PSEU</name>
<organism evidence="2 3">
    <name type="scientific">Actinophytocola oryzae</name>
    <dbReference type="NCBI Taxonomy" id="502181"/>
    <lineage>
        <taxon>Bacteria</taxon>
        <taxon>Bacillati</taxon>
        <taxon>Actinomycetota</taxon>
        <taxon>Actinomycetes</taxon>
        <taxon>Pseudonocardiales</taxon>
        <taxon>Pseudonocardiaceae</taxon>
    </lineage>
</organism>